<dbReference type="PROSITE" id="PS01305">
    <property type="entry name" value="MOAA_NIFB_PQQE"/>
    <property type="match status" value="1"/>
</dbReference>
<dbReference type="GO" id="GO:0016491">
    <property type="term" value="F:oxidoreductase activity"/>
    <property type="evidence" value="ECO:0007669"/>
    <property type="project" value="InterPro"/>
</dbReference>
<dbReference type="SFLD" id="SFLDS00029">
    <property type="entry name" value="Radical_SAM"/>
    <property type="match status" value="1"/>
</dbReference>
<dbReference type="InterPro" id="IPR058240">
    <property type="entry name" value="rSAM_sf"/>
</dbReference>
<dbReference type="Proteomes" id="UP000295668">
    <property type="component" value="Unassembled WGS sequence"/>
</dbReference>
<dbReference type="SFLD" id="SFLDG01067">
    <property type="entry name" value="SPASM/twitch_domain_containing"/>
    <property type="match status" value="1"/>
</dbReference>
<sequence length="386" mass="44054">MYMWKPKSIQLVIKLTKLCNLRCKYCYEYPYLGDKRKIELTDIEKMFQNILPSVVEHSISKVEFVFHGGEPFLLSASYYRSIFEMQQRIFGQAGILFQNVVQTNLINLKPEHVQLIKDDVISGVGVSIDLFGEERVNQSGKSMDHRTLANMDILAKENIFVSVISVLSGKTAPFYKEMFAFFDKCNTTWRLLPIDLTGYEGQHDDNLLTAVKLVKILKDLFDQWIQSESAIKFEPINEYMDIAISFLNSNETLHKFSKETDDSLFIINTNGQVFCEADAYNDLFAYGNIFTTPFSALLSSSARKRAIERANLITGSVCNDCMYYGHCSGFRMAESTTEKLYWDVNGNISCTVIKPMVDYIVEKLTFDNTFPLSKGSLSTDKQLAVL</sequence>
<feature type="domain" description="Radical SAM core" evidence="7">
    <location>
        <begin position="5"/>
        <end position="243"/>
    </location>
</feature>
<dbReference type="GO" id="GO:0046872">
    <property type="term" value="F:metal ion binding"/>
    <property type="evidence" value="ECO:0007669"/>
    <property type="project" value="UniProtKB-KW"/>
</dbReference>
<comment type="caution">
    <text evidence="8">The sequence shown here is derived from an EMBL/GenBank/DDBJ whole genome shotgun (WGS) entry which is preliminary data.</text>
</comment>
<evidence type="ECO:0000256" key="2">
    <source>
        <dbReference type="ARBA" id="ARBA00022485"/>
    </source>
</evidence>
<dbReference type="PANTHER" id="PTHR43273">
    <property type="entry name" value="ANAEROBIC SULFATASE-MATURATING ENZYME HOMOLOG ASLB-RELATED"/>
    <property type="match status" value="1"/>
</dbReference>
<proteinExistence type="predicted"/>
<evidence type="ECO:0000256" key="3">
    <source>
        <dbReference type="ARBA" id="ARBA00022691"/>
    </source>
</evidence>
<dbReference type="PROSITE" id="PS51918">
    <property type="entry name" value="RADICAL_SAM"/>
    <property type="match status" value="1"/>
</dbReference>
<name>A0A4V3A023_9SPHI</name>
<keyword evidence="9" id="KW-1185">Reference proteome</keyword>
<dbReference type="AlphaFoldDB" id="A0A4V3A023"/>
<evidence type="ECO:0000259" key="7">
    <source>
        <dbReference type="PROSITE" id="PS51918"/>
    </source>
</evidence>
<dbReference type="InterPro" id="IPR007197">
    <property type="entry name" value="rSAM"/>
</dbReference>
<dbReference type="EMBL" id="SJCY01000007">
    <property type="protein sequence ID" value="TDG35963.1"/>
    <property type="molecule type" value="Genomic_DNA"/>
</dbReference>
<evidence type="ECO:0000313" key="8">
    <source>
        <dbReference type="EMBL" id="TDG35963.1"/>
    </source>
</evidence>
<dbReference type="PANTHER" id="PTHR43273:SF8">
    <property type="entry name" value="RADICAL SAM DOMAIN PROTEIN"/>
    <property type="match status" value="1"/>
</dbReference>
<evidence type="ECO:0000256" key="6">
    <source>
        <dbReference type="ARBA" id="ARBA00023014"/>
    </source>
</evidence>
<dbReference type="Pfam" id="PF04055">
    <property type="entry name" value="Radical_SAM"/>
    <property type="match status" value="1"/>
</dbReference>
<dbReference type="GO" id="GO:0051539">
    <property type="term" value="F:4 iron, 4 sulfur cluster binding"/>
    <property type="evidence" value="ECO:0007669"/>
    <property type="project" value="UniProtKB-KW"/>
</dbReference>
<evidence type="ECO:0000256" key="1">
    <source>
        <dbReference type="ARBA" id="ARBA00001966"/>
    </source>
</evidence>
<evidence type="ECO:0000256" key="5">
    <source>
        <dbReference type="ARBA" id="ARBA00023004"/>
    </source>
</evidence>
<reference evidence="8 9" key="1">
    <citation type="submission" date="2019-02" db="EMBL/GenBank/DDBJ databases">
        <title>Pedobacter sp. nov., a novel speices isolated from soil of pinguins habitat in Antarcitica.</title>
        <authorList>
            <person name="He R.-H."/>
        </authorList>
    </citation>
    <scope>NUCLEOTIDE SEQUENCE [LARGE SCALE GENOMIC DNA]</scope>
    <source>
        <strain evidence="8 9">E01020</strain>
    </source>
</reference>
<keyword evidence="2" id="KW-0004">4Fe-4S</keyword>
<dbReference type="InterPro" id="IPR023867">
    <property type="entry name" value="Sulphatase_maturase_rSAM"/>
</dbReference>
<dbReference type="OrthoDB" id="9808591at2"/>
<dbReference type="Gene3D" id="3.20.20.70">
    <property type="entry name" value="Aldolase class I"/>
    <property type="match status" value="1"/>
</dbReference>
<evidence type="ECO:0000256" key="4">
    <source>
        <dbReference type="ARBA" id="ARBA00022723"/>
    </source>
</evidence>
<gene>
    <name evidence="8" type="ORF">EZJ43_11485</name>
</gene>
<dbReference type="SFLD" id="SFLDG01386">
    <property type="entry name" value="main_SPASM_domain-containing"/>
    <property type="match status" value="1"/>
</dbReference>
<organism evidence="8 9">
    <name type="scientific">Pedobacter changchengzhani</name>
    <dbReference type="NCBI Taxonomy" id="2529274"/>
    <lineage>
        <taxon>Bacteria</taxon>
        <taxon>Pseudomonadati</taxon>
        <taxon>Bacteroidota</taxon>
        <taxon>Sphingobacteriia</taxon>
        <taxon>Sphingobacteriales</taxon>
        <taxon>Sphingobacteriaceae</taxon>
        <taxon>Pedobacter</taxon>
    </lineage>
</organism>
<dbReference type="SUPFAM" id="SSF102114">
    <property type="entry name" value="Radical SAM enzymes"/>
    <property type="match status" value="1"/>
</dbReference>
<evidence type="ECO:0000313" key="9">
    <source>
        <dbReference type="Proteomes" id="UP000295668"/>
    </source>
</evidence>
<dbReference type="InterPro" id="IPR000385">
    <property type="entry name" value="MoaA_NifB_PqqE_Fe-S-bd_CS"/>
</dbReference>
<dbReference type="CDD" id="cd01335">
    <property type="entry name" value="Radical_SAM"/>
    <property type="match status" value="1"/>
</dbReference>
<keyword evidence="6" id="KW-0411">Iron-sulfur</keyword>
<keyword evidence="3" id="KW-0949">S-adenosyl-L-methionine</keyword>
<dbReference type="SFLD" id="SFLDG01072">
    <property type="entry name" value="dehydrogenase_like"/>
    <property type="match status" value="1"/>
</dbReference>
<comment type="cofactor">
    <cofactor evidence="1">
        <name>[4Fe-4S] cluster</name>
        <dbReference type="ChEBI" id="CHEBI:49883"/>
    </cofactor>
</comment>
<keyword evidence="5" id="KW-0408">Iron</keyword>
<keyword evidence="4" id="KW-0479">Metal-binding</keyword>
<accession>A0A4V3A023</accession>
<protein>
    <submittedName>
        <fullName evidence="8">Radical SAM protein</fullName>
    </submittedName>
</protein>
<dbReference type="InterPro" id="IPR013785">
    <property type="entry name" value="Aldolase_TIM"/>
</dbReference>